<dbReference type="GO" id="GO:0016020">
    <property type="term" value="C:membrane"/>
    <property type="evidence" value="ECO:0007669"/>
    <property type="project" value="UniProtKB-SubCell"/>
</dbReference>
<feature type="compositionally biased region" description="Polar residues" evidence="6">
    <location>
        <begin position="49"/>
        <end position="62"/>
    </location>
</feature>
<evidence type="ECO:0000313" key="10">
    <source>
        <dbReference type="EMBL" id="CAE0632494.1"/>
    </source>
</evidence>
<evidence type="ECO:0008006" key="11">
    <source>
        <dbReference type="Google" id="ProtNLM"/>
    </source>
</evidence>
<evidence type="ECO:0000256" key="3">
    <source>
        <dbReference type="ARBA" id="ARBA00022692"/>
    </source>
</evidence>
<dbReference type="EMBL" id="HBIU01024093">
    <property type="protein sequence ID" value="CAE0632491.1"/>
    <property type="molecule type" value="Transcribed_RNA"/>
</dbReference>
<comment type="subcellular location">
    <subcellularLocation>
        <location evidence="1">Membrane</location>
        <topology evidence="1">Multi-pass membrane protein</topology>
    </subcellularLocation>
</comment>
<evidence type="ECO:0000256" key="4">
    <source>
        <dbReference type="ARBA" id="ARBA00022989"/>
    </source>
</evidence>
<evidence type="ECO:0000256" key="5">
    <source>
        <dbReference type="ARBA" id="ARBA00023136"/>
    </source>
</evidence>
<name>A0A6V1QGS0_HETAK</name>
<evidence type="ECO:0000256" key="7">
    <source>
        <dbReference type="SAM" id="Phobius"/>
    </source>
</evidence>
<dbReference type="PANTHER" id="PTHR10383:SF9">
    <property type="entry name" value="SERINE INCORPORATOR, ISOFORM F"/>
    <property type="match status" value="1"/>
</dbReference>
<feature type="transmembrane region" description="Helical" evidence="7">
    <location>
        <begin position="68"/>
        <end position="87"/>
    </location>
</feature>
<evidence type="ECO:0000256" key="1">
    <source>
        <dbReference type="ARBA" id="ARBA00004141"/>
    </source>
</evidence>
<dbReference type="PANTHER" id="PTHR10383">
    <property type="entry name" value="SERINE INCORPORATOR"/>
    <property type="match status" value="1"/>
</dbReference>
<feature type="transmembrane region" description="Helical" evidence="7">
    <location>
        <begin position="247"/>
        <end position="267"/>
    </location>
</feature>
<evidence type="ECO:0000256" key="2">
    <source>
        <dbReference type="ARBA" id="ARBA00006665"/>
    </source>
</evidence>
<evidence type="ECO:0000313" key="8">
    <source>
        <dbReference type="EMBL" id="CAE0632489.1"/>
    </source>
</evidence>
<reference evidence="10" key="1">
    <citation type="submission" date="2021-01" db="EMBL/GenBank/DDBJ databases">
        <authorList>
            <person name="Corre E."/>
            <person name="Pelletier E."/>
            <person name="Niang G."/>
            <person name="Scheremetjew M."/>
            <person name="Finn R."/>
            <person name="Kale V."/>
            <person name="Holt S."/>
            <person name="Cochrane G."/>
            <person name="Meng A."/>
            <person name="Brown T."/>
            <person name="Cohen L."/>
        </authorList>
    </citation>
    <scope>NUCLEOTIDE SEQUENCE</scope>
    <source>
        <strain evidence="10">CCMP3107</strain>
    </source>
</reference>
<dbReference type="Pfam" id="PF03348">
    <property type="entry name" value="Serinc"/>
    <property type="match status" value="1"/>
</dbReference>
<feature type="transmembrane region" description="Helical" evidence="7">
    <location>
        <begin position="215"/>
        <end position="241"/>
    </location>
</feature>
<keyword evidence="4 7" id="KW-1133">Transmembrane helix</keyword>
<protein>
    <recommendedName>
        <fullName evidence="11">Serine incorporator</fullName>
    </recommendedName>
</protein>
<feature type="transmembrane region" description="Helical" evidence="7">
    <location>
        <begin position="432"/>
        <end position="455"/>
    </location>
</feature>
<dbReference type="EMBL" id="HBIU01024090">
    <property type="protein sequence ID" value="CAE0632489.1"/>
    <property type="molecule type" value="Transcribed_RNA"/>
</dbReference>
<feature type="transmembrane region" description="Helical" evidence="7">
    <location>
        <begin position="173"/>
        <end position="194"/>
    </location>
</feature>
<accession>A0A6V1QGS0</accession>
<dbReference type="EMBL" id="HBIU01024097">
    <property type="protein sequence ID" value="CAE0632494.1"/>
    <property type="molecule type" value="Transcribed_RNA"/>
</dbReference>
<dbReference type="AlphaFoldDB" id="A0A6V1QGS0"/>
<sequence>MDVDRKDNDEETPETEQTRVSSRKIINEPKNSTPINYAIEGTDGGTGNGPQTTSTNEKTPSPNAGRNFHVVLMVLSIAFALALQYWLAGRMDGLWMWTVGCETGNAAADEICRGNAMVLRVSCALTIYFLINTCITKVDPSFYNEQMGSKAIIIVFLMVACIFIPNYVFNLNFFAWVARLCGFAYIVVQQLVLIDLAYHYNDKFYNGEPLLGVPGWVYLIVWSILGFGLAITGWVLMYIYWECGVAVAFITVTVVGSLILLVVQLAVESEQGTLFTTATVTCYATYLLYSTLSAVPSTSCNPVATNDHNGLQAGLGLVVVSASIGYVTYSSSNTVKRWEQSKTNQNDRARTNDLITGGRGQVVAQEDVEGVAGHVNSDTQMPNELAGTYWKSNLMLCLMSMYVGMVLTGWASTKPEVEGTTVSQRQGEAAQYLQITGQWLAMLLYLWTIIAPKLFPDRDFS</sequence>
<feature type="region of interest" description="Disordered" evidence="6">
    <location>
        <begin position="1"/>
        <end position="62"/>
    </location>
</feature>
<feature type="transmembrane region" description="Helical" evidence="7">
    <location>
        <begin position="312"/>
        <end position="329"/>
    </location>
</feature>
<keyword evidence="5 7" id="KW-0472">Membrane</keyword>
<evidence type="ECO:0000256" key="6">
    <source>
        <dbReference type="SAM" id="MobiDB-lite"/>
    </source>
</evidence>
<organism evidence="10">
    <name type="scientific">Heterosigma akashiwo</name>
    <name type="common">Chromophytic alga</name>
    <name type="synonym">Heterosigma carterae</name>
    <dbReference type="NCBI Taxonomy" id="2829"/>
    <lineage>
        <taxon>Eukaryota</taxon>
        <taxon>Sar</taxon>
        <taxon>Stramenopiles</taxon>
        <taxon>Ochrophyta</taxon>
        <taxon>Raphidophyceae</taxon>
        <taxon>Chattonellales</taxon>
        <taxon>Chattonellaceae</taxon>
        <taxon>Heterosigma</taxon>
    </lineage>
</organism>
<feature type="transmembrane region" description="Helical" evidence="7">
    <location>
        <begin position="147"/>
        <end position="167"/>
    </location>
</feature>
<evidence type="ECO:0000313" key="9">
    <source>
        <dbReference type="EMBL" id="CAE0632491.1"/>
    </source>
</evidence>
<dbReference type="InterPro" id="IPR005016">
    <property type="entry name" value="TDE1/TMS"/>
</dbReference>
<proteinExistence type="inferred from homology"/>
<keyword evidence="3 7" id="KW-0812">Transmembrane</keyword>
<comment type="similarity">
    <text evidence="2">Belongs to the TDE1 family.</text>
</comment>
<gene>
    <name evidence="8" type="ORF">HAKA00212_LOCUS11198</name>
    <name evidence="9" type="ORF">HAKA00212_LOCUS11200</name>
    <name evidence="10" type="ORF">HAKA00212_LOCUS11203</name>
</gene>